<feature type="domain" description="Amine oxidase" evidence="7">
    <location>
        <begin position="39"/>
        <end position="441"/>
    </location>
</feature>
<sequence length="447" mass="50341">MKRRTFISNIGMASAGLALMPTACTKSEDTEILILGGGISGLYLAYMLEKVDKDYILLEGSDRFGGRMFTRTDINRDVGGRGIGDKYAYMLQLIEASGAEMIDITEYMNSPSAIYMNGKLRHPWPEEEVKPASLQYMALGKSDYLKGLDSWYKSPEWDEAYSSFLSRNGLTQEQIDLTNISANYNDIRETSALNAHHSRAFVKYNGSKRVLNFKGGTKAFIDKVVAMLSKPLHANKMVTHIDDQSSGVRVKCQDGSSYRAKKVVSTLPFTTLRDVKMNMAFNENQKKAINTLDYTNITQIHLTHSEEYWKEDGIPMGMWTDTPLERIMNMSALPDETEMACWVNGKGTAFFDKMTEKEIADFTIKTLHKMRPASKGKIEYLGTQNWGKYPYNKGAYIEFGVGQAAWFEDMIKPVGNLYFAGEHTANNNRGMEAAAESAMRVFNELMT</sequence>
<protein>
    <recommendedName>
        <fullName evidence="4">Tryptophan 2-monooxygenase</fullName>
        <ecNumber evidence="3">1.13.12.3</ecNumber>
    </recommendedName>
</protein>
<reference evidence="8 9" key="1">
    <citation type="journal article" date="2006" name="Int. J. Syst. Evol. Microbiol.">
        <title>Costertonia aggregata gen. nov., sp. nov., a mesophilic marine bacterium of the family Flavobacteriaceae, isolated from a mature biofilm.</title>
        <authorList>
            <person name="Kwon K.K."/>
            <person name="Lee Y.K."/>
            <person name="Lee H.K."/>
        </authorList>
    </citation>
    <scope>NUCLEOTIDE SEQUENCE [LARGE SCALE GENOMIC DNA]</scope>
    <source>
        <strain evidence="8 9">KCCM 42265</strain>
    </source>
</reference>
<evidence type="ECO:0000256" key="5">
    <source>
        <dbReference type="ARBA" id="ARBA00023070"/>
    </source>
</evidence>
<keyword evidence="9" id="KW-1185">Reference proteome</keyword>
<dbReference type="RefSeq" id="WP_179241324.1">
    <property type="nucleotide sequence ID" value="NZ_CP058595.1"/>
</dbReference>
<dbReference type="InterPro" id="IPR050281">
    <property type="entry name" value="Flavin_monoamine_oxidase"/>
</dbReference>
<evidence type="ECO:0000256" key="1">
    <source>
        <dbReference type="ARBA" id="ARBA00004814"/>
    </source>
</evidence>
<dbReference type="Proteomes" id="UP000509302">
    <property type="component" value="Chromosome"/>
</dbReference>
<evidence type="ECO:0000256" key="2">
    <source>
        <dbReference type="ARBA" id="ARBA00005833"/>
    </source>
</evidence>
<dbReference type="GO" id="GO:0050361">
    <property type="term" value="F:tryptophan 2-monooxygenase activity"/>
    <property type="evidence" value="ECO:0007669"/>
    <property type="project" value="UniProtKB-EC"/>
</dbReference>
<keyword evidence="5" id="KW-0073">Auxin biosynthesis</keyword>
<dbReference type="KEGG" id="cagg:HYG79_06600"/>
<evidence type="ECO:0000259" key="7">
    <source>
        <dbReference type="Pfam" id="PF01593"/>
    </source>
</evidence>
<dbReference type="InterPro" id="IPR036188">
    <property type="entry name" value="FAD/NAD-bd_sf"/>
</dbReference>
<comment type="pathway">
    <text evidence="1">Plant hormone metabolism; auxin biosynthesis.</text>
</comment>
<name>A0A7H9ANQ7_9FLAO</name>
<dbReference type="EC" id="1.13.12.3" evidence="3"/>
<dbReference type="GO" id="GO:0001716">
    <property type="term" value="F:L-amino-acid oxidase activity"/>
    <property type="evidence" value="ECO:0007669"/>
    <property type="project" value="TreeGrafter"/>
</dbReference>
<dbReference type="SUPFAM" id="SSF54373">
    <property type="entry name" value="FAD-linked reductases, C-terminal domain"/>
    <property type="match status" value="1"/>
</dbReference>
<dbReference type="Pfam" id="PF01593">
    <property type="entry name" value="Amino_oxidase"/>
    <property type="match status" value="1"/>
</dbReference>
<comment type="catalytic activity">
    <reaction evidence="6">
        <text>L-tryptophan + O2 = indole-3-acetamide + CO2 + H2O</text>
        <dbReference type="Rhea" id="RHEA:16165"/>
        <dbReference type="ChEBI" id="CHEBI:15377"/>
        <dbReference type="ChEBI" id="CHEBI:15379"/>
        <dbReference type="ChEBI" id="CHEBI:16031"/>
        <dbReference type="ChEBI" id="CHEBI:16526"/>
        <dbReference type="ChEBI" id="CHEBI:57912"/>
        <dbReference type="EC" id="1.13.12.3"/>
    </reaction>
</comment>
<dbReference type="PANTHER" id="PTHR10742">
    <property type="entry name" value="FLAVIN MONOAMINE OXIDASE"/>
    <property type="match status" value="1"/>
</dbReference>
<evidence type="ECO:0000313" key="8">
    <source>
        <dbReference type="EMBL" id="QLG45034.1"/>
    </source>
</evidence>
<evidence type="ECO:0000256" key="3">
    <source>
        <dbReference type="ARBA" id="ARBA00012535"/>
    </source>
</evidence>
<accession>A0A7H9ANQ7</accession>
<dbReference type="SUPFAM" id="SSF51905">
    <property type="entry name" value="FAD/NAD(P)-binding domain"/>
    <property type="match status" value="1"/>
</dbReference>
<dbReference type="AlphaFoldDB" id="A0A7H9ANQ7"/>
<dbReference type="GO" id="GO:0009851">
    <property type="term" value="P:auxin biosynthetic process"/>
    <property type="evidence" value="ECO:0007669"/>
    <property type="project" value="UniProtKB-KW"/>
</dbReference>
<dbReference type="InterPro" id="IPR002937">
    <property type="entry name" value="Amino_oxidase"/>
</dbReference>
<evidence type="ECO:0000256" key="6">
    <source>
        <dbReference type="ARBA" id="ARBA00047321"/>
    </source>
</evidence>
<comment type="similarity">
    <text evidence="2">Belongs to the tryptophan 2-monooxygenase family.</text>
</comment>
<dbReference type="PANTHER" id="PTHR10742:SF342">
    <property type="entry name" value="AMINE OXIDASE"/>
    <property type="match status" value="1"/>
</dbReference>
<evidence type="ECO:0000313" key="9">
    <source>
        <dbReference type="Proteomes" id="UP000509302"/>
    </source>
</evidence>
<organism evidence="8 9">
    <name type="scientific">Costertonia aggregata</name>
    <dbReference type="NCBI Taxonomy" id="343403"/>
    <lineage>
        <taxon>Bacteria</taxon>
        <taxon>Pseudomonadati</taxon>
        <taxon>Bacteroidota</taxon>
        <taxon>Flavobacteriia</taxon>
        <taxon>Flavobacteriales</taxon>
        <taxon>Flavobacteriaceae</taxon>
        <taxon>Costertonia</taxon>
    </lineage>
</organism>
<dbReference type="GO" id="GO:0009063">
    <property type="term" value="P:amino acid catabolic process"/>
    <property type="evidence" value="ECO:0007669"/>
    <property type="project" value="TreeGrafter"/>
</dbReference>
<gene>
    <name evidence="8" type="ORF">HYG79_06600</name>
</gene>
<evidence type="ECO:0000256" key="4">
    <source>
        <dbReference type="ARBA" id="ARBA00017871"/>
    </source>
</evidence>
<dbReference type="EMBL" id="CP058595">
    <property type="protein sequence ID" value="QLG45034.1"/>
    <property type="molecule type" value="Genomic_DNA"/>
</dbReference>
<dbReference type="Gene3D" id="3.50.50.60">
    <property type="entry name" value="FAD/NAD(P)-binding domain"/>
    <property type="match status" value="1"/>
</dbReference>
<proteinExistence type="inferred from homology"/>